<comment type="caution">
    <text evidence="7">The sequence shown here is derived from an EMBL/GenBank/DDBJ whole genome shotgun (WGS) entry which is preliminary data.</text>
</comment>
<evidence type="ECO:0000259" key="6">
    <source>
        <dbReference type="Pfam" id="PF00929"/>
    </source>
</evidence>
<protein>
    <recommendedName>
        <fullName evidence="6">Exonuclease domain-containing protein</fullName>
    </recommendedName>
</protein>
<evidence type="ECO:0000256" key="5">
    <source>
        <dbReference type="SAM" id="MobiDB-lite"/>
    </source>
</evidence>
<evidence type="ECO:0000256" key="3">
    <source>
        <dbReference type="ARBA" id="ARBA00022801"/>
    </source>
</evidence>
<gene>
    <name evidence="7" type="ORF">Sjap_009416</name>
</gene>
<evidence type="ECO:0000313" key="8">
    <source>
        <dbReference type="Proteomes" id="UP001417504"/>
    </source>
</evidence>
<feature type="compositionally biased region" description="Basic and acidic residues" evidence="5">
    <location>
        <begin position="93"/>
        <end position="104"/>
    </location>
</feature>
<dbReference type="GO" id="GO:0005739">
    <property type="term" value="C:mitochondrion"/>
    <property type="evidence" value="ECO:0007669"/>
    <property type="project" value="TreeGrafter"/>
</dbReference>
<dbReference type="InterPro" id="IPR012337">
    <property type="entry name" value="RNaseH-like_sf"/>
</dbReference>
<feature type="compositionally biased region" description="Basic and acidic residues" evidence="5">
    <location>
        <begin position="56"/>
        <end position="66"/>
    </location>
</feature>
<comment type="similarity">
    <text evidence="1">Belongs to the oligoribonuclease family.</text>
</comment>
<reference evidence="7 8" key="1">
    <citation type="submission" date="2024-01" db="EMBL/GenBank/DDBJ databases">
        <title>Genome assemblies of Stephania.</title>
        <authorList>
            <person name="Yang L."/>
        </authorList>
    </citation>
    <scope>NUCLEOTIDE SEQUENCE [LARGE SCALE GENOMIC DNA]</scope>
    <source>
        <strain evidence="7">QJT</strain>
        <tissue evidence="7">Leaf</tissue>
    </source>
</reference>
<dbReference type="AlphaFoldDB" id="A0AAP0JRE8"/>
<dbReference type="EMBL" id="JBBNAE010000003">
    <property type="protein sequence ID" value="KAK9138822.1"/>
    <property type="molecule type" value="Genomic_DNA"/>
</dbReference>
<proteinExistence type="inferred from homology"/>
<keyword evidence="4" id="KW-0269">Exonuclease</keyword>
<dbReference type="InterPro" id="IPR022894">
    <property type="entry name" value="Oligoribonuclease"/>
</dbReference>
<dbReference type="Proteomes" id="UP001417504">
    <property type="component" value="Unassembled WGS sequence"/>
</dbReference>
<dbReference type="PANTHER" id="PTHR11046">
    <property type="entry name" value="OLIGORIBONUCLEASE, MITOCHONDRIAL"/>
    <property type="match status" value="1"/>
</dbReference>
<evidence type="ECO:0000256" key="1">
    <source>
        <dbReference type="ARBA" id="ARBA00009921"/>
    </source>
</evidence>
<dbReference type="NCBIfam" id="NF003765">
    <property type="entry name" value="PRK05359.1"/>
    <property type="match status" value="1"/>
</dbReference>
<dbReference type="Pfam" id="PF00929">
    <property type="entry name" value="RNase_T"/>
    <property type="match status" value="1"/>
</dbReference>
<keyword evidence="8" id="KW-1185">Reference proteome</keyword>
<evidence type="ECO:0000313" key="7">
    <source>
        <dbReference type="EMBL" id="KAK9138822.1"/>
    </source>
</evidence>
<dbReference type="GO" id="GO:0003676">
    <property type="term" value="F:nucleic acid binding"/>
    <property type="evidence" value="ECO:0007669"/>
    <property type="project" value="InterPro"/>
</dbReference>
<feature type="domain" description="Exonuclease" evidence="6">
    <location>
        <begin position="147"/>
        <end position="238"/>
    </location>
</feature>
<accession>A0AAP0JRE8</accession>
<name>A0AAP0JRE8_9MAGN</name>
<evidence type="ECO:0000256" key="4">
    <source>
        <dbReference type="ARBA" id="ARBA00022839"/>
    </source>
</evidence>
<feature type="region of interest" description="Disordered" evidence="5">
    <location>
        <begin position="1"/>
        <end position="66"/>
    </location>
</feature>
<evidence type="ECO:0000256" key="2">
    <source>
        <dbReference type="ARBA" id="ARBA00022722"/>
    </source>
</evidence>
<feature type="region of interest" description="Disordered" evidence="5">
    <location>
        <begin position="93"/>
        <end position="121"/>
    </location>
</feature>
<keyword evidence="3" id="KW-0378">Hydrolase</keyword>
<dbReference type="InterPro" id="IPR013520">
    <property type="entry name" value="Ribonucl_H"/>
</dbReference>
<dbReference type="InterPro" id="IPR036397">
    <property type="entry name" value="RNaseH_sf"/>
</dbReference>
<dbReference type="SUPFAM" id="SSF53098">
    <property type="entry name" value="Ribonuclease H-like"/>
    <property type="match status" value="1"/>
</dbReference>
<sequence length="244" mass="27003">MDKRIDSPNQTAVSRPHRLAIDTMSPKSPPAQSTPYEPVGRRSPPPNAHSVRKSHDKAGLRSAESESKKIFEGAMSDLSNAFAVLQLDVEDAKNDQESAKDDAKNSIASDKGKKKANTENGAALLKNDKQNLAKLITTSEQCKMPLVWIDLEMTGLDVDKDRILEIACVITDGNLTKIFEGPDLVIHQSEECLGNMGEWCRNHHGASGLTKMVRQSKLSEQDAENQMMKSIWIIAIEHARCWDI</sequence>
<dbReference type="Gene3D" id="3.30.420.10">
    <property type="entry name" value="Ribonuclease H-like superfamily/Ribonuclease H"/>
    <property type="match status" value="1"/>
</dbReference>
<keyword evidence="2" id="KW-0540">Nuclease</keyword>
<organism evidence="7 8">
    <name type="scientific">Stephania japonica</name>
    <dbReference type="NCBI Taxonomy" id="461633"/>
    <lineage>
        <taxon>Eukaryota</taxon>
        <taxon>Viridiplantae</taxon>
        <taxon>Streptophyta</taxon>
        <taxon>Embryophyta</taxon>
        <taxon>Tracheophyta</taxon>
        <taxon>Spermatophyta</taxon>
        <taxon>Magnoliopsida</taxon>
        <taxon>Ranunculales</taxon>
        <taxon>Menispermaceae</taxon>
        <taxon>Menispermoideae</taxon>
        <taxon>Cissampelideae</taxon>
        <taxon>Stephania</taxon>
    </lineage>
</organism>
<dbReference type="GO" id="GO:0000175">
    <property type="term" value="F:3'-5'-RNA exonuclease activity"/>
    <property type="evidence" value="ECO:0007669"/>
    <property type="project" value="InterPro"/>
</dbReference>
<dbReference type="PANTHER" id="PTHR11046:SF0">
    <property type="entry name" value="OLIGORIBONUCLEASE, MITOCHONDRIAL"/>
    <property type="match status" value="1"/>
</dbReference>